<comment type="caution">
    <text evidence="1">The sequence shown here is derived from an EMBL/GenBank/DDBJ whole genome shotgun (WGS) entry which is preliminary data.</text>
</comment>
<evidence type="ECO:0000313" key="2">
    <source>
        <dbReference type="Proteomes" id="UP001262032"/>
    </source>
</evidence>
<reference evidence="1" key="1">
    <citation type="submission" date="2023-07" db="EMBL/GenBank/DDBJ databases">
        <title>Sorghum-associated microbial communities from plants grown in Nebraska, USA.</title>
        <authorList>
            <person name="Schachtman D."/>
        </authorList>
    </citation>
    <scope>NUCLEOTIDE SEQUENCE</scope>
    <source>
        <strain evidence="1">BE261</strain>
    </source>
</reference>
<dbReference type="GeneID" id="97424568"/>
<gene>
    <name evidence="1" type="ORF">J2X12_004324</name>
</gene>
<accession>A0AAW8NIQ4</accession>
<dbReference type="Proteomes" id="UP001262032">
    <property type="component" value="Unassembled WGS sequence"/>
</dbReference>
<name>A0AAW8NIQ4_PSEOX</name>
<dbReference type="EMBL" id="JAVDWN010000041">
    <property type="protein sequence ID" value="MDR7166270.1"/>
    <property type="molecule type" value="Genomic_DNA"/>
</dbReference>
<evidence type="ECO:0000313" key="1">
    <source>
        <dbReference type="EMBL" id="MDR7166270.1"/>
    </source>
</evidence>
<protein>
    <submittedName>
        <fullName evidence="1">Uncharacterized protein</fullName>
    </submittedName>
</protein>
<organism evidence="1 2">
    <name type="scientific">Pseudarthrobacter oxydans</name>
    <name type="common">Arthrobacter oxydans</name>
    <dbReference type="NCBI Taxonomy" id="1671"/>
    <lineage>
        <taxon>Bacteria</taxon>
        <taxon>Bacillati</taxon>
        <taxon>Actinomycetota</taxon>
        <taxon>Actinomycetes</taxon>
        <taxon>Micrococcales</taxon>
        <taxon>Micrococcaceae</taxon>
        <taxon>Pseudarthrobacter</taxon>
    </lineage>
</organism>
<sequence>MGVLDQLPEGGLARELHELQELGAEIKAPQTIGSSGVLTKSIQSLATSDITIPANDARDVLLQFTPSDMSFGGSLAYRVYYSVNGGSYGEVNPSYRLRVGADGIQSWRIFGDNQFSATSKSMKFIIICIGSGTFTASLVS</sequence>
<dbReference type="RefSeq" id="WP_310114679.1">
    <property type="nucleotide sequence ID" value="NZ_JAVDTN010000027.1"/>
</dbReference>
<proteinExistence type="predicted"/>
<dbReference type="AlphaFoldDB" id="A0AAW8NIQ4"/>